<feature type="domain" description="Phospholipid/glycerol acyltransferase" evidence="4">
    <location>
        <begin position="48"/>
        <end position="164"/>
    </location>
</feature>
<proteinExistence type="predicted"/>
<dbReference type="AlphaFoldDB" id="A0A9E8HLT1"/>
<evidence type="ECO:0000256" key="1">
    <source>
        <dbReference type="ARBA" id="ARBA00005189"/>
    </source>
</evidence>
<evidence type="ECO:0000313" key="5">
    <source>
        <dbReference type="EMBL" id="UZW75226.1"/>
    </source>
</evidence>
<dbReference type="InterPro" id="IPR002123">
    <property type="entry name" value="Plipid/glycerol_acylTrfase"/>
</dbReference>
<reference evidence="5" key="1">
    <citation type="submission" date="2022-07" db="EMBL/GenBank/DDBJ databases">
        <title>Alkalimarinus sp. nov., isolated from gut of a Alitta virens.</title>
        <authorList>
            <person name="Yang A.I."/>
            <person name="Shin N.-R."/>
        </authorList>
    </citation>
    <scope>NUCLEOTIDE SEQUENCE</scope>
    <source>
        <strain evidence="5">FA028</strain>
    </source>
</reference>
<keyword evidence="2" id="KW-0808">Transferase</keyword>
<evidence type="ECO:0000259" key="4">
    <source>
        <dbReference type="SMART" id="SM00563"/>
    </source>
</evidence>
<dbReference type="SUPFAM" id="SSF69593">
    <property type="entry name" value="Glycerol-3-phosphate (1)-acyltransferase"/>
    <property type="match status" value="1"/>
</dbReference>
<keyword evidence="6" id="KW-1185">Reference proteome</keyword>
<keyword evidence="3 5" id="KW-0012">Acyltransferase</keyword>
<organism evidence="5 6">
    <name type="scientific">Alkalimarinus sediminis</name>
    <dbReference type="NCBI Taxonomy" id="1632866"/>
    <lineage>
        <taxon>Bacteria</taxon>
        <taxon>Pseudomonadati</taxon>
        <taxon>Pseudomonadota</taxon>
        <taxon>Gammaproteobacteria</taxon>
        <taxon>Alteromonadales</taxon>
        <taxon>Alteromonadaceae</taxon>
        <taxon>Alkalimarinus</taxon>
    </lineage>
</organism>
<dbReference type="PANTHER" id="PTHR10434:SF9">
    <property type="entry name" value="PHOSPHOLIPID_GLYCEROL ACYLTRANSFERASE DOMAIN-CONTAINING PROTEIN"/>
    <property type="match status" value="1"/>
</dbReference>
<dbReference type="Proteomes" id="UP001164472">
    <property type="component" value="Chromosome"/>
</dbReference>
<dbReference type="RefSeq" id="WP_251810957.1">
    <property type="nucleotide sequence ID" value="NZ_CP101527.1"/>
</dbReference>
<dbReference type="PANTHER" id="PTHR10434">
    <property type="entry name" value="1-ACYL-SN-GLYCEROL-3-PHOSPHATE ACYLTRANSFERASE"/>
    <property type="match status" value="1"/>
</dbReference>
<comment type="pathway">
    <text evidence="1">Lipid metabolism.</text>
</comment>
<evidence type="ECO:0000256" key="2">
    <source>
        <dbReference type="ARBA" id="ARBA00022679"/>
    </source>
</evidence>
<dbReference type="GO" id="GO:0006654">
    <property type="term" value="P:phosphatidic acid biosynthetic process"/>
    <property type="evidence" value="ECO:0007669"/>
    <property type="project" value="TreeGrafter"/>
</dbReference>
<evidence type="ECO:0000256" key="3">
    <source>
        <dbReference type="ARBA" id="ARBA00023315"/>
    </source>
</evidence>
<evidence type="ECO:0000313" key="6">
    <source>
        <dbReference type="Proteomes" id="UP001164472"/>
    </source>
</evidence>
<gene>
    <name evidence="5" type="ORF">NNL22_01050</name>
</gene>
<name>A0A9E8HLT1_9ALTE</name>
<protein>
    <submittedName>
        <fullName evidence="5">1-acyl-sn-glycerol-3-phosphate acyltransferase</fullName>
    </submittedName>
</protein>
<dbReference type="SMART" id="SM00563">
    <property type="entry name" value="PlsC"/>
    <property type="match status" value="1"/>
</dbReference>
<dbReference type="Pfam" id="PF01553">
    <property type="entry name" value="Acyltransferase"/>
    <property type="match status" value="1"/>
</dbReference>
<dbReference type="KEGG" id="asem:NNL22_01050"/>
<accession>A0A9E8HLT1</accession>
<sequence length="293" mass="33204">MAKKTLEIRDKTIFDGIFVKYILKFIYSVWFKVSGWKTTGSAPDGAGITIAAPHTSNWDIVYALGAAILLDVKIYFSIKDSWCKVPVIGRIMLWMGAIPINRSSKGQGQVELIRNFVERHKNSRIFFLFTPEGTRGEVERWKTGFYHIAEECELPIFLAKVDYRTKVSGVFHSFRLTDSKEADIEAIQESYKSVYGKFPELQYPAYSGPLPEISQREMMVMFAMHSFKGMATQAEIAARAKFDEVSAEMLDFLVEKGILEKIEEGKKAIQYKLTSAGNGFLLHLSPTLAQPQQ</sequence>
<dbReference type="EMBL" id="CP101527">
    <property type="protein sequence ID" value="UZW75226.1"/>
    <property type="molecule type" value="Genomic_DNA"/>
</dbReference>
<dbReference type="GO" id="GO:0003841">
    <property type="term" value="F:1-acylglycerol-3-phosphate O-acyltransferase activity"/>
    <property type="evidence" value="ECO:0007669"/>
    <property type="project" value="TreeGrafter"/>
</dbReference>